<dbReference type="EMBL" id="SOSA01001413">
    <property type="protein sequence ID" value="THC87177.1"/>
    <property type="molecule type" value="Genomic_DNA"/>
</dbReference>
<name>A0A4S3IZX8_9EURO</name>
<dbReference type="VEuPathDB" id="FungiDB:EYZ11_013377"/>
<accession>A0A4S3IZX8</accession>
<protein>
    <submittedName>
        <fullName evidence="1">Uncharacterized protein</fullName>
    </submittedName>
</protein>
<reference evidence="1 2" key="1">
    <citation type="submission" date="2019-03" db="EMBL/GenBank/DDBJ databases">
        <title>The genome sequence of a newly discovered highly antifungal drug resistant Aspergillus species, Aspergillus tanneri NIH 1004.</title>
        <authorList>
            <person name="Mounaud S."/>
            <person name="Singh I."/>
            <person name="Joardar V."/>
            <person name="Pakala S."/>
            <person name="Pakala S."/>
            <person name="Venepally P."/>
            <person name="Hoover J."/>
            <person name="Nierman W."/>
            <person name="Chung J."/>
            <person name="Losada L."/>
        </authorList>
    </citation>
    <scope>NUCLEOTIDE SEQUENCE [LARGE SCALE GENOMIC DNA]</scope>
    <source>
        <strain evidence="1 2">NIH1004</strain>
    </source>
</reference>
<gene>
    <name evidence="1" type="ORF">EYZ11_013377</name>
</gene>
<organism evidence="1 2">
    <name type="scientific">Aspergillus tanneri</name>
    <dbReference type="NCBI Taxonomy" id="1220188"/>
    <lineage>
        <taxon>Eukaryota</taxon>
        <taxon>Fungi</taxon>
        <taxon>Dikarya</taxon>
        <taxon>Ascomycota</taxon>
        <taxon>Pezizomycotina</taxon>
        <taxon>Eurotiomycetes</taxon>
        <taxon>Eurotiomycetidae</taxon>
        <taxon>Eurotiales</taxon>
        <taxon>Aspergillaceae</taxon>
        <taxon>Aspergillus</taxon>
        <taxon>Aspergillus subgen. Circumdati</taxon>
    </lineage>
</organism>
<dbReference type="Proteomes" id="UP000308092">
    <property type="component" value="Unassembled WGS sequence"/>
</dbReference>
<keyword evidence="2" id="KW-1185">Reference proteome</keyword>
<proteinExistence type="predicted"/>
<comment type="caution">
    <text evidence="1">The sequence shown here is derived from an EMBL/GenBank/DDBJ whole genome shotgun (WGS) entry which is preliminary data.</text>
</comment>
<dbReference type="AlphaFoldDB" id="A0A4S3IZX8"/>
<sequence length="79" mass="8918">MFGKLEGMDALQKQLERLRTKRSGSSASSDIINPWLRVAAIIGERSSEAPGHVIQWKHQESQYLNQLSLLHSYLGARLN</sequence>
<evidence type="ECO:0000313" key="2">
    <source>
        <dbReference type="Proteomes" id="UP000308092"/>
    </source>
</evidence>
<evidence type="ECO:0000313" key="1">
    <source>
        <dbReference type="EMBL" id="THC87177.1"/>
    </source>
</evidence>